<feature type="non-terminal residue" evidence="2">
    <location>
        <position position="130"/>
    </location>
</feature>
<dbReference type="EMBL" id="BARS01035871">
    <property type="protein sequence ID" value="GAG23459.1"/>
    <property type="molecule type" value="Genomic_DNA"/>
</dbReference>
<accession>X0VYD5</accession>
<evidence type="ECO:0000313" key="2">
    <source>
        <dbReference type="EMBL" id="GAG23459.1"/>
    </source>
</evidence>
<evidence type="ECO:0000259" key="1">
    <source>
        <dbReference type="Pfam" id="PF00753"/>
    </source>
</evidence>
<dbReference type="SUPFAM" id="SSF56281">
    <property type="entry name" value="Metallo-hydrolase/oxidoreductase"/>
    <property type="match status" value="1"/>
</dbReference>
<reference evidence="2" key="1">
    <citation type="journal article" date="2014" name="Front. Microbiol.">
        <title>High frequency of phylogenetically diverse reductive dehalogenase-homologous genes in deep subseafloor sedimentary metagenomes.</title>
        <authorList>
            <person name="Kawai M."/>
            <person name="Futagami T."/>
            <person name="Toyoda A."/>
            <person name="Takaki Y."/>
            <person name="Nishi S."/>
            <person name="Hori S."/>
            <person name="Arai W."/>
            <person name="Tsubouchi T."/>
            <person name="Morono Y."/>
            <person name="Uchiyama I."/>
            <person name="Ito T."/>
            <person name="Fujiyama A."/>
            <person name="Inagaki F."/>
            <person name="Takami H."/>
        </authorList>
    </citation>
    <scope>NUCLEOTIDE SEQUENCE</scope>
    <source>
        <strain evidence="2">Expedition CK06-06</strain>
    </source>
</reference>
<sequence length="130" mass="14306">MLTSTSTLRVLEPAPNILAFYDGRVANTRLYSDESNWLDNGAYLLGVASYVVCDGNEALVFDTHISIAHAKAIRQALENRGITSIRVVLSHYHQDHVAGNEAFKDCEIIASRKTEQALLENQQDFATGAP</sequence>
<dbReference type="InterPro" id="IPR001279">
    <property type="entry name" value="Metallo-B-lactamas"/>
</dbReference>
<feature type="domain" description="Metallo-beta-lactamase" evidence="1">
    <location>
        <begin position="45"/>
        <end position="105"/>
    </location>
</feature>
<comment type="caution">
    <text evidence="2">The sequence shown here is derived from an EMBL/GenBank/DDBJ whole genome shotgun (WGS) entry which is preliminary data.</text>
</comment>
<name>X0VYD5_9ZZZZ</name>
<dbReference type="Pfam" id="PF00753">
    <property type="entry name" value="Lactamase_B"/>
    <property type="match status" value="1"/>
</dbReference>
<dbReference type="PANTHER" id="PTHR42951">
    <property type="entry name" value="METALLO-BETA-LACTAMASE DOMAIN-CONTAINING"/>
    <property type="match status" value="1"/>
</dbReference>
<dbReference type="InterPro" id="IPR050855">
    <property type="entry name" value="NDM-1-like"/>
</dbReference>
<gene>
    <name evidence="2" type="ORF">S01H1_55211</name>
</gene>
<dbReference type="InterPro" id="IPR036866">
    <property type="entry name" value="RibonucZ/Hydroxyglut_hydro"/>
</dbReference>
<proteinExistence type="predicted"/>
<organism evidence="2">
    <name type="scientific">marine sediment metagenome</name>
    <dbReference type="NCBI Taxonomy" id="412755"/>
    <lineage>
        <taxon>unclassified sequences</taxon>
        <taxon>metagenomes</taxon>
        <taxon>ecological metagenomes</taxon>
    </lineage>
</organism>
<dbReference type="Gene3D" id="3.60.15.10">
    <property type="entry name" value="Ribonuclease Z/Hydroxyacylglutathione hydrolase-like"/>
    <property type="match status" value="1"/>
</dbReference>
<protein>
    <recommendedName>
        <fullName evidence="1">Metallo-beta-lactamase domain-containing protein</fullName>
    </recommendedName>
</protein>
<dbReference type="AlphaFoldDB" id="X0VYD5"/>